<feature type="transmembrane region" description="Helical" evidence="5">
    <location>
        <begin position="219"/>
        <end position="241"/>
    </location>
</feature>
<dbReference type="GO" id="GO:0016020">
    <property type="term" value="C:membrane"/>
    <property type="evidence" value="ECO:0007669"/>
    <property type="project" value="UniProtKB-SubCell"/>
</dbReference>
<dbReference type="STRING" id="1792290.MSP8886_01383"/>
<dbReference type="InterPro" id="IPR036513">
    <property type="entry name" value="STAS_dom_sf"/>
</dbReference>
<gene>
    <name evidence="7" type="ORF">MSP8886_01383</name>
</gene>
<evidence type="ECO:0000256" key="5">
    <source>
        <dbReference type="SAM" id="Phobius"/>
    </source>
</evidence>
<protein>
    <submittedName>
        <fullName evidence="7">Putative sulfate transporter/MT1781</fullName>
    </submittedName>
</protein>
<feature type="transmembrane region" description="Helical" evidence="5">
    <location>
        <begin position="347"/>
        <end position="366"/>
    </location>
</feature>
<dbReference type="InterPro" id="IPR001902">
    <property type="entry name" value="SLC26A/SulP_fam"/>
</dbReference>
<keyword evidence="2 5" id="KW-0812">Transmembrane</keyword>
<dbReference type="Pfam" id="PF00916">
    <property type="entry name" value="Sulfate_transp"/>
    <property type="match status" value="1"/>
</dbReference>
<dbReference type="GO" id="GO:0055085">
    <property type="term" value="P:transmembrane transport"/>
    <property type="evidence" value="ECO:0007669"/>
    <property type="project" value="InterPro"/>
</dbReference>
<dbReference type="RefSeq" id="WP_067014034.1">
    <property type="nucleotide sequence ID" value="NZ_FLOB01000002.1"/>
</dbReference>
<sequence>MKNNTLVRLLPAWQWLKTYKAADMQADTIASIVFTIMVIPQSLAYAMLAGLPAITGLYASILPSILYSLFGTSRILAVGPVAITSVMTASAVLPFATVGTDQYATIAILLALLSGTMLLILSILRLGFLTNLLSHPVISGFISASALLIILGQVKHLLGVHTYGDTLIPLVSSLAKHIHNTNIPTLVLSIASITSLVLMKRYFPSLLKALGCSSKTVQLFGKSGSILVVAGTTIAVGVFSLDRLGVSIIGAVSSSIPTLKISAVNLSVLKELLPSAFLISIVGFVGSVSVAQTYAAKYRQDIDPNQELMGLGMANIGSALCGAFPVTGGFSRTVLNAESGAKSPMTGIISALLILLTLLFLTPLFYYLPTAILSSIISISMLKLVNIGDVKQLWRFSKKEAILLLVTFFVVLLDGMETGLIAGVVLSLLFFLWHTSHPHIAIVGRVPGTEHFRNEQRFAVEKHPHILTIRIDENLFFANARVLEDRLQTIVSQNTDIKHLILMCNAVNMIDASAMQSLEKIVVRLSDSGVKLHLSEVKGPVMDKLKGTQLLNTLTGEVFLTQHQAIQKLEKRCGDEQEDQ</sequence>
<feature type="transmembrane region" description="Helical" evidence="5">
    <location>
        <begin position="21"/>
        <end position="39"/>
    </location>
</feature>
<dbReference type="Gene3D" id="3.30.750.24">
    <property type="entry name" value="STAS domain"/>
    <property type="match status" value="1"/>
</dbReference>
<evidence type="ECO:0000313" key="7">
    <source>
        <dbReference type="EMBL" id="SBS28966.1"/>
    </source>
</evidence>
<dbReference type="Proteomes" id="UP000092544">
    <property type="component" value="Unassembled WGS sequence"/>
</dbReference>
<keyword evidence="8" id="KW-1185">Reference proteome</keyword>
<feature type="transmembrane region" description="Helical" evidence="5">
    <location>
        <begin position="103"/>
        <end position="124"/>
    </location>
</feature>
<feature type="transmembrane region" description="Helical" evidence="5">
    <location>
        <begin position="136"/>
        <end position="158"/>
    </location>
</feature>
<keyword evidence="3 5" id="KW-1133">Transmembrane helix</keyword>
<evidence type="ECO:0000259" key="6">
    <source>
        <dbReference type="PROSITE" id="PS50801"/>
    </source>
</evidence>
<feature type="transmembrane region" description="Helical" evidence="5">
    <location>
        <begin position="178"/>
        <end position="198"/>
    </location>
</feature>
<evidence type="ECO:0000256" key="1">
    <source>
        <dbReference type="ARBA" id="ARBA00004141"/>
    </source>
</evidence>
<reference evidence="7 8" key="1">
    <citation type="submission" date="2016-06" db="EMBL/GenBank/DDBJ databases">
        <authorList>
            <person name="Kjaerup R.B."/>
            <person name="Dalgaard T.S."/>
            <person name="Juul-Madsen H.R."/>
        </authorList>
    </citation>
    <scope>NUCLEOTIDE SEQUENCE [LARGE SCALE GENOMIC DNA]</scope>
    <source>
        <strain evidence="7 8">CECT 8886</strain>
    </source>
</reference>
<dbReference type="Pfam" id="PF01740">
    <property type="entry name" value="STAS"/>
    <property type="match status" value="1"/>
</dbReference>
<feature type="transmembrane region" description="Helical" evidence="5">
    <location>
        <begin position="276"/>
        <end position="296"/>
    </location>
</feature>
<feature type="transmembrane region" description="Helical" evidence="5">
    <location>
        <begin position="76"/>
        <end position="97"/>
    </location>
</feature>
<dbReference type="PANTHER" id="PTHR11814">
    <property type="entry name" value="SULFATE TRANSPORTER"/>
    <property type="match status" value="1"/>
</dbReference>
<proteinExistence type="predicted"/>
<dbReference type="InterPro" id="IPR002645">
    <property type="entry name" value="STAS_dom"/>
</dbReference>
<evidence type="ECO:0000256" key="2">
    <source>
        <dbReference type="ARBA" id="ARBA00022692"/>
    </source>
</evidence>
<dbReference type="NCBIfam" id="TIGR00815">
    <property type="entry name" value="sulP"/>
    <property type="match status" value="1"/>
</dbReference>
<accession>A0A1A8T950</accession>
<evidence type="ECO:0000313" key="8">
    <source>
        <dbReference type="Proteomes" id="UP000092544"/>
    </source>
</evidence>
<organism evidence="7 8">
    <name type="scientific">Marinomonas spartinae</name>
    <dbReference type="NCBI Taxonomy" id="1792290"/>
    <lineage>
        <taxon>Bacteria</taxon>
        <taxon>Pseudomonadati</taxon>
        <taxon>Pseudomonadota</taxon>
        <taxon>Gammaproteobacteria</taxon>
        <taxon>Oceanospirillales</taxon>
        <taxon>Oceanospirillaceae</taxon>
        <taxon>Marinomonas</taxon>
    </lineage>
</organism>
<dbReference type="PROSITE" id="PS50801">
    <property type="entry name" value="STAS"/>
    <property type="match status" value="1"/>
</dbReference>
<dbReference type="SUPFAM" id="SSF52091">
    <property type="entry name" value="SpoIIaa-like"/>
    <property type="match status" value="1"/>
</dbReference>
<dbReference type="AlphaFoldDB" id="A0A1A8T950"/>
<evidence type="ECO:0000256" key="3">
    <source>
        <dbReference type="ARBA" id="ARBA00022989"/>
    </source>
</evidence>
<keyword evidence="4 5" id="KW-0472">Membrane</keyword>
<feature type="domain" description="STAS" evidence="6">
    <location>
        <begin position="456"/>
        <end position="569"/>
    </location>
</feature>
<evidence type="ECO:0000256" key="4">
    <source>
        <dbReference type="ARBA" id="ARBA00023136"/>
    </source>
</evidence>
<feature type="transmembrane region" description="Helical" evidence="5">
    <location>
        <begin position="45"/>
        <end position="69"/>
    </location>
</feature>
<dbReference type="EMBL" id="FLOB01000002">
    <property type="protein sequence ID" value="SBS28966.1"/>
    <property type="molecule type" value="Genomic_DNA"/>
</dbReference>
<dbReference type="InterPro" id="IPR011547">
    <property type="entry name" value="SLC26A/SulP_dom"/>
</dbReference>
<dbReference type="CDD" id="cd07042">
    <property type="entry name" value="STAS_SulP_like_sulfate_transporter"/>
    <property type="match status" value="1"/>
</dbReference>
<name>A0A1A8T950_9GAMM</name>
<comment type="subcellular location">
    <subcellularLocation>
        <location evidence="1">Membrane</location>
        <topology evidence="1">Multi-pass membrane protein</topology>
    </subcellularLocation>
</comment>
<feature type="transmembrane region" description="Helical" evidence="5">
    <location>
        <begin position="316"/>
        <end position="335"/>
    </location>
</feature>
<feature type="transmembrane region" description="Helical" evidence="5">
    <location>
        <begin position="402"/>
        <end position="433"/>
    </location>
</feature>